<comment type="caution">
    <text evidence="1">The sequence shown here is derived from an EMBL/GenBank/DDBJ whole genome shotgun (WGS) entry which is preliminary data.</text>
</comment>
<keyword evidence="2" id="KW-1185">Reference proteome</keyword>
<sequence>MANQSRSSSPIHLRLLLVLLILIVFGNSGVLGGKSTRFHIPDELDDVVDDEEDEEWKEWGKKKQVREEVFDRPPADFSEMDMAKMQDEMMKRQQGPSFGFVKLRLGVRRTTDMITDTAMKWSKVARTGGVEVKFMGVDVSTIMFTLEKGQDTLELKEFILSQPEAYEIKIGDQLFRRPGDPSFDDVFAELHANDYNDKNRNDEGQTHPSNDDHKKDEFFFPFYAFPNFVPNFLTLVRRRNSPTGGLTNGSSEILKVVSFKLQHQYHNLVLSTMATAASSVFSPPSLCTTLKRPQRSTRPNFVHHNLTLKFSRLGISYAKGKGSKQVVISCLVEDDSKAFSESNPGATIDLKLPRRSLLVQFTCNACGVRSQKLINRLAYEKGLVFVQCTGCSQYHKLVDNLNLVVEYDFREEMNTGPDADQV</sequence>
<proteinExistence type="predicted"/>
<reference evidence="1 2" key="2">
    <citation type="journal article" date="2022" name="Mol. Ecol. Resour.">
        <title>The genomes of chicory, endive, great burdock and yacon provide insights into Asteraceae paleo-polyploidization history and plant inulin production.</title>
        <authorList>
            <person name="Fan W."/>
            <person name="Wang S."/>
            <person name="Wang H."/>
            <person name="Wang A."/>
            <person name="Jiang F."/>
            <person name="Liu H."/>
            <person name="Zhao H."/>
            <person name="Xu D."/>
            <person name="Zhang Y."/>
        </authorList>
    </citation>
    <scope>NUCLEOTIDE SEQUENCE [LARGE SCALE GENOMIC DNA]</scope>
    <source>
        <strain evidence="2">cv. Yunnan</strain>
        <tissue evidence="1">Leaves</tissue>
    </source>
</reference>
<dbReference type="EMBL" id="CM042036">
    <property type="protein sequence ID" value="KAI3743910.1"/>
    <property type="molecule type" value="Genomic_DNA"/>
</dbReference>
<evidence type="ECO:0000313" key="1">
    <source>
        <dbReference type="EMBL" id="KAI3743910.1"/>
    </source>
</evidence>
<gene>
    <name evidence="1" type="ORF">L1987_56979</name>
</gene>
<dbReference type="Proteomes" id="UP001056120">
    <property type="component" value="Linkage Group LG19"/>
</dbReference>
<evidence type="ECO:0000313" key="2">
    <source>
        <dbReference type="Proteomes" id="UP001056120"/>
    </source>
</evidence>
<protein>
    <submittedName>
        <fullName evidence="1">Uncharacterized protein</fullName>
    </submittedName>
</protein>
<name>A0ACB9DBJ0_9ASTR</name>
<reference evidence="2" key="1">
    <citation type="journal article" date="2022" name="Mol. Ecol. Resour.">
        <title>The genomes of chicory, endive, great burdock and yacon provide insights into Asteraceae palaeo-polyploidization history and plant inulin production.</title>
        <authorList>
            <person name="Fan W."/>
            <person name="Wang S."/>
            <person name="Wang H."/>
            <person name="Wang A."/>
            <person name="Jiang F."/>
            <person name="Liu H."/>
            <person name="Zhao H."/>
            <person name="Xu D."/>
            <person name="Zhang Y."/>
        </authorList>
    </citation>
    <scope>NUCLEOTIDE SEQUENCE [LARGE SCALE GENOMIC DNA]</scope>
    <source>
        <strain evidence="2">cv. Yunnan</strain>
    </source>
</reference>
<accession>A0ACB9DBJ0</accession>
<organism evidence="1 2">
    <name type="scientific">Smallanthus sonchifolius</name>
    <dbReference type="NCBI Taxonomy" id="185202"/>
    <lineage>
        <taxon>Eukaryota</taxon>
        <taxon>Viridiplantae</taxon>
        <taxon>Streptophyta</taxon>
        <taxon>Embryophyta</taxon>
        <taxon>Tracheophyta</taxon>
        <taxon>Spermatophyta</taxon>
        <taxon>Magnoliopsida</taxon>
        <taxon>eudicotyledons</taxon>
        <taxon>Gunneridae</taxon>
        <taxon>Pentapetalae</taxon>
        <taxon>asterids</taxon>
        <taxon>campanulids</taxon>
        <taxon>Asterales</taxon>
        <taxon>Asteraceae</taxon>
        <taxon>Asteroideae</taxon>
        <taxon>Heliantheae alliance</taxon>
        <taxon>Millerieae</taxon>
        <taxon>Smallanthus</taxon>
    </lineage>
</organism>